<evidence type="ECO:0000313" key="3">
    <source>
        <dbReference type="Proteomes" id="UP001358417"/>
    </source>
</evidence>
<proteinExistence type="predicted"/>
<dbReference type="AlphaFoldDB" id="A0AAV9NSZ1"/>
<feature type="signal peptide" evidence="1">
    <location>
        <begin position="1"/>
        <end position="20"/>
    </location>
</feature>
<reference evidence="2 3" key="1">
    <citation type="submission" date="2023-08" db="EMBL/GenBank/DDBJ databases">
        <title>Black Yeasts Isolated from many extreme environments.</title>
        <authorList>
            <person name="Coleine C."/>
            <person name="Stajich J.E."/>
            <person name="Selbmann L."/>
        </authorList>
    </citation>
    <scope>NUCLEOTIDE SEQUENCE [LARGE SCALE GENOMIC DNA]</scope>
    <source>
        <strain evidence="2 3">CCFEE 5792</strain>
    </source>
</reference>
<accession>A0AAV9NSZ1</accession>
<evidence type="ECO:0000313" key="2">
    <source>
        <dbReference type="EMBL" id="KAK5065293.1"/>
    </source>
</evidence>
<dbReference type="RefSeq" id="XP_064712617.1">
    <property type="nucleotide sequence ID" value="XM_064844757.1"/>
</dbReference>
<dbReference type="EMBL" id="JAVRRD010000001">
    <property type="protein sequence ID" value="KAK5065293.1"/>
    <property type="molecule type" value="Genomic_DNA"/>
</dbReference>
<gene>
    <name evidence="2" type="ORF">LTR84_001131</name>
</gene>
<evidence type="ECO:0000256" key="1">
    <source>
        <dbReference type="SAM" id="SignalP"/>
    </source>
</evidence>
<feature type="chain" id="PRO_5043440697" evidence="1">
    <location>
        <begin position="21"/>
        <end position="174"/>
    </location>
</feature>
<comment type="caution">
    <text evidence="2">The sequence shown here is derived from an EMBL/GenBank/DDBJ whole genome shotgun (WGS) entry which is preliminary data.</text>
</comment>
<protein>
    <submittedName>
        <fullName evidence="2">Uncharacterized protein</fullName>
    </submittedName>
</protein>
<sequence>MASITLLVISLSMIFNVIEANPTPAELDKINDPLRLRLWNDSTEWMHLHNPRCGIAEIAWVTKEFMPDNENYISPGCRVIGHLMPNPIDFIFGCRGVKTTDPGTRPIKFYYTTDFDQVLDWDNDKEQRVRGDLTVVDTRVDKPDVAHVPVHIGVYIDKKKKVANYKNIYCSASW</sequence>
<organism evidence="2 3">
    <name type="scientific">Exophiala bonariae</name>
    <dbReference type="NCBI Taxonomy" id="1690606"/>
    <lineage>
        <taxon>Eukaryota</taxon>
        <taxon>Fungi</taxon>
        <taxon>Dikarya</taxon>
        <taxon>Ascomycota</taxon>
        <taxon>Pezizomycotina</taxon>
        <taxon>Eurotiomycetes</taxon>
        <taxon>Chaetothyriomycetidae</taxon>
        <taxon>Chaetothyriales</taxon>
        <taxon>Herpotrichiellaceae</taxon>
        <taxon>Exophiala</taxon>
    </lineage>
</organism>
<dbReference type="GeneID" id="89969353"/>
<name>A0AAV9NSZ1_9EURO</name>
<keyword evidence="3" id="KW-1185">Reference proteome</keyword>
<keyword evidence="1" id="KW-0732">Signal</keyword>
<dbReference type="Proteomes" id="UP001358417">
    <property type="component" value="Unassembled WGS sequence"/>
</dbReference>